<gene>
    <name evidence="3" type="ORF">PRZ48_004197</name>
</gene>
<proteinExistence type="predicted"/>
<accession>A0ABR0EX87</accession>
<evidence type="ECO:0000256" key="1">
    <source>
        <dbReference type="ARBA" id="ARBA00022669"/>
    </source>
</evidence>
<evidence type="ECO:0000313" key="3">
    <source>
        <dbReference type="EMBL" id="KAK4506232.1"/>
    </source>
</evidence>
<comment type="caution">
    <text evidence="3">The sequence shown here is derived from an EMBL/GenBank/DDBJ whole genome shotgun (WGS) entry which is preliminary data.</text>
</comment>
<sequence>MFLPFTNITTALASVGLPVMHPTGLASRSAMPVPPYPLTNSTVNTFPANLTISTNGECSGSQTCIGSTFGESCSEWGYCGPSNDTAYSGAGCQSMFGICSSSNSTSSGNSSTSAVPTIGNATITSSVSQSTANSSSMVSSTPVTSTTASSTSASTSASSSTTSSSSASTPASAPSYSYAPTSSTAAAPSASPSGKSGSNQPSDQYTQFVGTGSPSEGWPEQSAWTPFETLFEMNRQIMSDSCTQWNVPNDSDSEINDIKSAILAVASSSSIDARFILAITLQESNGCLRAPKTTSVDGIVNPGLLQTFQGSAMCNSGSATAPADVKTPCPASTIHDMISQGTMGTTPGGMSLKYALDKSGATDVSKYYKAARIYNSGSIASSGLLQDGVATHCYSSDIVNRLLGWSLGPSKCTLNAS</sequence>
<feature type="region of interest" description="Disordered" evidence="2">
    <location>
        <begin position="131"/>
        <end position="221"/>
    </location>
</feature>
<keyword evidence="4" id="KW-1185">Reference proteome</keyword>
<dbReference type="Gene3D" id="3.30.60.10">
    <property type="entry name" value="Endochitinase-like"/>
    <property type="match status" value="1"/>
</dbReference>
<dbReference type="CDD" id="cd11618">
    <property type="entry name" value="ChtBD1_1"/>
    <property type="match status" value="1"/>
</dbReference>
<dbReference type="InterPro" id="IPR036861">
    <property type="entry name" value="Endochitinase-like_sf"/>
</dbReference>
<feature type="compositionally biased region" description="Polar residues" evidence="2">
    <location>
        <begin position="194"/>
        <end position="214"/>
    </location>
</feature>
<dbReference type="Proteomes" id="UP001305779">
    <property type="component" value="Unassembled WGS sequence"/>
</dbReference>
<keyword evidence="1" id="KW-0147">Chitin-binding</keyword>
<name>A0ABR0EX87_ZASCE</name>
<dbReference type="EMBL" id="JAXOVC010000002">
    <property type="protein sequence ID" value="KAK4506232.1"/>
    <property type="molecule type" value="Genomic_DNA"/>
</dbReference>
<evidence type="ECO:0000256" key="2">
    <source>
        <dbReference type="SAM" id="MobiDB-lite"/>
    </source>
</evidence>
<feature type="compositionally biased region" description="Low complexity" evidence="2">
    <location>
        <begin position="131"/>
        <end position="193"/>
    </location>
</feature>
<evidence type="ECO:0000313" key="4">
    <source>
        <dbReference type="Proteomes" id="UP001305779"/>
    </source>
</evidence>
<reference evidence="3 4" key="1">
    <citation type="journal article" date="2023" name="G3 (Bethesda)">
        <title>A chromosome-level genome assembly of Zasmidium syzygii isolated from banana leaves.</title>
        <authorList>
            <person name="van Westerhoven A.C."/>
            <person name="Mehrabi R."/>
            <person name="Talebi R."/>
            <person name="Steentjes M.B.F."/>
            <person name="Corcolon B."/>
            <person name="Chong P.A."/>
            <person name="Kema G.H.J."/>
            <person name="Seidl M.F."/>
        </authorList>
    </citation>
    <scope>NUCLEOTIDE SEQUENCE [LARGE SCALE GENOMIC DNA]</scope>
    <source>
        <strain evidence="3 4">P124</strain>
    </source>
</reference>
<organism evidence="3 4">
    <name type="scientific">Zasmidium cellare</name>
    <name type="common">Wine cellar mold</name>
    <name type="synonym">Racodium cellare</name>
    <dbReference type="NCBI Taxonomy" id="395010"/>
    <lineage>
        <taxon>Eukaryota</taxon>
        <taxon>Fungi</taxon>
        <taxon>Dikarya</taxon>
        <taxon>Ascomycota</taxon>
        <taxon>Pezizomycotina</taxon>
        <taxon>Dothideomycetes</taxon>
        <taxon>Dothideomycetidae</taxon>
        <taxon>Mycosphaerellales</taxon>
        <taxon>Mycosphaerellaceae</taxon>
        <taxon>Zasmidium</taxon>
    </lineage>
</organism>
<protein>
    <submittedName>
        <fullName evidence="3">Uncharacterized protein</fullName>
    </submittedName>
</protein>